<sequence>MGLPQSGLGWIVRHGDEVESGLGGFSTCIFRSAFGVFFLSVQVGREEGCCVDIGVEVVVVVGRLGLRRSPCCLLGAVVWLSEVGSGDWWVFSPFSLFGVDWVPGLLGSASGVRWAWVVPVGAASSPVLLVGGGLTLGMVDAEEFDALYAAALEDGGEEDVREAFFERGGFITADDRRSVMAALGLKWVKTSKYRSMIVRVELGGGSATSDR</sequence>
<dbReference type="Proteomes" id="UP001153555">
    <property type="component" value="Unassembled WGS sequence"/>
</dbReference>
<evidence type="ECO:0000313" key="1">
    <source>
        <dbReference type="EMBL" id="CAA0841504.1"/>
    </source>
</evidence>
<accession>A0A9N7NZR9</accession>
<dbReference type="EMBL" id="CACSLK010034108">
    <property type="protein sequence ID" value="CAA0841504.1"/>
    <property type="molecule type" value="Genomic_DNA"/>
</dbReference>
<organism evidence="1 2">
    <name type="scientific">Striga hermonthica</name>
    <name type="common">Purple witchweed</name>
    <name type="synonym">Buchnera hermonthica</name>
    <dbReference type="NCBI Taxonomy" id="68872"/>
    <lineage>
        <taxon>Eukaryota</taxon>
        <taxon>Viridiplantae</taxon>
        <taxon>Streptophyta</taxon>
        <taxon>Embryophyta</taxon>
        <taxon>Tracheophyta</taxon>
        <taxon>Spermatophyta</taxon>
        <taxon>Magnoliopsida</taxon>
        <taxon>eudicotyledons</taxon>
        <taxon>Gunneridae</taxon>
        <taxon>Pentapetalae</taxon>
        <taxon>asterids</taxon>
        <taxon>lamiids</taxon>
        <taxon>Lamiales</taxon>
        <taxon>Orobanchaceae</taxon>
        <taxon>Buchnereae</taxon>
        <taxon>Striga</taxon>
    </lineage>
</organism>
<gene>
    <name evidence="1" type="ORF">SHERM_07515</name>
</gene>
<protein>
    <submittedName>
        <fullName evidence="1">Calmodulin-like protein 4</fullName>
    </submittedName>
</protein>
<comment type="caution">
    <text evidence="1">The sequence shown here is derived from an EMBL/GenBank/DDBJ whole genome shotgun (WGS) entry which is preliminary data.</text>
</comment>
<name>A0A9N7NZR9_STRHE</name>
<dbReference type="AlphaFoldDB" id="A0A9N7NZR9"/>
<reference evidence="1" key="1">
    <citation type="submission" date="2019-12" db="EMBL/GenBank/DDBJ databases">
        <authorList>
            <person name="Scholes J."/>
        </authorList>
    </citation>
    <scope>NUCLEOTIDE SEQUENCE</scope>
</reference>
<proteinExistence type="predicted"/>
<evidence type="ECO:0000313" key="2">
    <source>
        <dbReference type="Proteomes" id="UP001153555"/>
    </source>
</evidence>
<keyword evidence="2" id="KW-1185">Reference proteome</keyword>